<gene>
    <name evidence="2" type="ORF">BREV_BREV_03526</name>
    <name evidence="1" type="ORF">GYM46_04050</name>
</gene>
<dbReference type="Proteomes" id="UP000289220">
    <property type="component" value="Unassembled WGS sequence"/>
</dbReference>
<evidence type="ECO:0000313" key="3">
    <source>
        <dbReference type="Proteomes" id="UP000289220"/>
    </source>
</evidence>
<dbReference type="Proteomes" id="UP000501325">
    <property type="component" value="Chromosome"/>
</dbReference>
<organism evidence="2 3">
    <name type="scientific">Brevundimonas mediterranea</name>
    <dbReference type="NCBI Taxonomy" id="74329"/>
    <lineage>
        <taxon>Bacteria</taxon>
        <taxon>Pseudomonadati</taxon>
        <taxon>Pseudomonadota</taxon>
        <taxon>Alphaproteobacteria</taxon>
        <taxon>Caulobacterales</taxon>
        <taxon>Caulobacteraceae</taxon>
        <taxon>Brevundimonas</taxon>
    </lineage>
</organism>
<dbReference type="RefSeq" id="WP_008263380.1">
    <property type="nucleotide sequence ID" value="NZ_CP048751.1"/>
</dbReference>
<protein>
    <submittedName>
        <fullName evidence="2">Uncharacterized protein</fullName>
    </submittedName>
</protein>
<evidence type="ECO:0000313" key="4">
    <source>
        <dbReference type="Proteomes" id="UP000501325"/>
    </source>
</evidence>
<dbReference type="AlphaFoldDB" id="A0A6G7EFQ5"/>
<dbReference type="EMBL" id="CP048751">
    <property type="protein sequence ID" value="QIH72208.1"/>
    <property type="molecule type" value="Genomic_DNA"/>
</dbReference>
<dbReference type="EMBL" id="UXHF01000160">
    <property type="protein sequence ID" value="VDC49265.1"/>
    <property type="molecule type" value="Genomic_DNA"/>
</dbReference>
<name>A0A6G7EFQ5_9CAUL</name>
<evidence type="ECO:0000313" key="1">
    <source>
        <dbReference type="EMBL" id="QIH72208.1"/>
    </source>
</evidence>
<evidence type="ECO:0000313" key="2">
    <source>
        <dbReference type="EMBL" id="VDC49265.1"/>
    </source>
</evidence>
<keyword evidence="3" id="KW-1185">Reference proteome</keyword>
<sequence length="125" mass="13206">MFSLVLAFSGALAFQTPPDVSTLPPEQAAQVSKVFAGMTRMFETLGTCERQFPPGVADQIRASMANETDPAKKAATAFLLDAYDKGKASPRAATISSDECTAEMQAITAEMQALQTEIEAAAPES</sequence>
<dbReference type="KEGG" id="bmed:GYM46_04050"/>
<reference evidence="1 4" key="2">
    <citation type="submission" date="2020-01" db="EMBL/GenBank/DDBJ databases">
        <authorList>
            <person name="Wang S."/>
        </authorList>
    </citation>
    <scope>NUCLEOTIDE SEQUENCE [LARGE SCALE GENOMIC DNA]</scope>
    <source>
        <strain evidence="1 4">D151-2-6</strain>
    </source>
</reference>
<accession>A0A6G7EFQ5</accession>
<reference evidence="2 3" key="1">
    <citation type="submission" date="2018-11" db="EMBL/GenBank/DDBJ databases">
        <authorList>
            <person name="Peiro R."/>
            <person name="Begona"/>
            <person name="Cbmso G."/>
            <person name="Lopez M."/>
            <person name="Gonzalez S."/>
            <person name="Sacristan E."/>
            <person name="Castillo E."/>
        </authorList>
    </citation>
    <scope>NUCLEOTIDE SEQUENCE [LARGE SCALE GENOMIC DNA]</scope>
    <source>
        <strain evidence="2">Brev_genome</strain>
    </source>
</reference>
<proteinExistence type="predicted"/>